<dbReference type="SUPFAM" id="SSF52058">
    <property type="entry name" value="L domain-like"/>
    <property type="match status" value="1"/>
</dbReference>
<reference evidence="5 6" key="1">
    <citation type="journal article" date="2015" name="Annu Rev Anim Biosci">
        <title>The Genome 10K Project: a way forward.</title>
        <authorList>
            <person name="Koepfli K.P."/>
            <person name="Paten B."/>
            <person name="O'Brien S.J."/>
            <person name="Koepfli K.P."/>
            <person name="Paten B."/>
            <person name="Antunes A."/>
            <person name="Belov K."/>
            <person name="Bustamante C."/>
            <person name="Castoe T.A."/>
            <person name="Clawson H."/>
            <person name="Crawford A.J."/>
            <person name="Diekhans M."/>
            <person name="Distel D."/>
            <person name="Durbin R."/>
            <person name="Earl D."/>
            <person name="Fujita M.K."/>
            <person name="Gamble T."/>
            <person name="Georges A."/>
            <person name="Gemmell N."/>
            <person name="Gilbert M.T."/>
            <person name="Graves J.M."/>
            <person name="Green R.E."/>
            <person name="Hickey G."/>
            <person name="Jarvis E.D."/>
            <person name="Johnson W."/>
            <person name="Komissarov A."/>
            <person name="Korf I."/>
            <person name="Kuhn R."/>
            <person name="Larkin D.M."/>
            <person name="Lewin H."/>
            <person name="Lopez J.V."/>
            <person name="Ma J."/>
            <person name="Marques-Bonet T."/>
            <person name="Miller W."/>
            <person name="Murphy R."/>
            <person name="Pevzner P."/>
            <person name="Shapiro B."/>
            <person name="Steiner C."/>
            <person name="Tamazian G."/>
            <person name="Venkatesh B."/>
            <person name="Wang J."/>
            <person name="Wayne R."/>
            <person name="Wiley E."/>
            <person name="Yang H."/>
            <person name="Zhang G."/>
            <person name="Haussler D."/>
            <person name="Ryder O."/>
            <person name="O'Brien S.J."/>
        </authorList>
    </citation>
    <scope>NUCLEOTIDE SEQUENCE</scope>
</reference>
<feature type="transmembrane region" description="Helical" evidence="2">
    <location>
        <begin position="169"/>
        <end position="191"/>
    </location>
</feature>
<feature type="compositionally biased region" description="Polar residues" evidence="1">
    <location>
        <begin position="255"/>
        <end position="266"/>
    </location>
</feature>
<keyword evidence="6" id="KW-1185">Reference proteome</keyword>
<reference evidence="5" key="5">
    <citation type="submission" date="2025-05" db="UniProtKB">
        <authorList>
            <consortium name="Ensembl"/>
        </authorList>
    </citation>
    <scope>IDENTIFICATION</scope>
</reference>
<evidence type="ECO:0000256" key="2">
    <source>
        <dbReference type="SAM" id="Phobius"/>
    </source>
</evidence>
<reference evidence="5 6" key="2">
    <citation type="journal article" date="2018" name="Annu Rev Anim Biosci">
        <title>Bat Biology, Genomes, and the Bat1K Project: To Generate Chromosome-Level Genomes for All Living Bat Species.</title>
        <authorList>
            <person name="Teeling E.C."/>
            <person name="Vernes S.C."/>
            <person name="Davalos L.M."/>
            <person name="Ray D.A."/>
            <person name="Gilbert M.T.P."/>
            <person name="Myers E."/>
        </authorList>
    </citation>
    <scope>NUCLEOTIDE SEQUENCE</scope>
</reference>
<reference evidence="5 6" key="3">
    <citation type="submission" date="2018-12" db="EMBL/GenBank/DDBJ databases">
        <title>G10K-VGP greater horseshoe bat female genome, primary haplotype.</title>
        <authorList>
            <person name="Teeling E."/>
            <person name="Myers G."/>
            <person name="Vernes S."/>
            <person name="Pippel M."/>
            <person name="Winkler S."/>
            <person name="Fedrigo O."/>
            <person name="Rhie A."/>
            <person name="Koren S."/>
            <person name="Phillippy A."/>
            <person name="Lewin H."/>
            <person name="Damas J."/>
            <person name="Howe K."/>
            <person name="Mountcastle J."/>
            <person name="Jarvis E.D."/>
        </authorList>
    </citation>
    <scope>NUCLEOTIDE SEQUENCE [LARGE SCALE GENOMIC DNA]</scope>
</reference>
<dbReference type="Proteomes" id="UP000472240">
    <property type="component" value="Chromosome 18"/>
</dbReference>
<evidence type="ECO:0000256" key="1">
    <source>
        <dbReference type="SAM" id="MobiDB-lite"/>
    </source>
</evidence>
<dbReference type="AlphaFoldDB" id="A0A671FWR2"/>
<dbReference type="KEGG" id="rfq:117037437"/>
<proteinExistence type="predicted"/>
<dbReference type="GO" id="GO:0015630">
    <property type="term" value="C:microtubule cytoskeleton"/>
    <property type="evidence" value="ECO:0007669"/>
    <property type="project" value="Ensembl"/>
</dbReference>
<organism evidence="5 6">
    <name type="scientific">Rhinolophus ferrumequinum</name>
    <name type="common">Greater horseshoe bat</name>
    <dbReference type="NCBI Taxonomy" id="59479"/>
    <lineage>
        <taxon>Eukaryota</taxon>
        <taxon>Metazoa</taxon>
        <taxon>Chordata</taxon>
        <taxon>Craniata</taxon>
        <taxon>Vertebrata</taxon>
        <taxon>Euteleostomi</taxon>
        <taxon>Mammalia</taxon>
        <taxon>Eutheria</taxon>
        <taxon>Laurasiatheria</taxon>
        <taxon>Chiroptera</taxon>
        <taxon>Yinpterochiroptera</taxon>
        <taxon>Rhinolophoidea</taxon>
        <taxon>Rhinolophidae</taxon>
        <taxon>Rhinolophinae</taxon>
        <taxon>Rhinolophus</taxon>
    </lineage>
</organism>
<evidence type="ECO:0000313" key="5">
    <source>
        <dbReference type="Ensembl" id="ENSRFEP00010029904.1"/>
    </source>
</evidence>
<dbReference type="Gene3D" id="3.80.10.10">
    <property type="entry name" value="Ribonuclease Inhibitor"/>
    <property type="match status" value="1"/>
</dbReference>
<dbReference type="GO" id="GO:0005783">
    <property type="term" value="C:endoplasmic reticulum"/>
    <property type="evidence" value="ECO:0007669"/>
    <property type="project" value="Ensembl"/>
</dbReference>
<feature type="signal peptide" evidence="3">
    <location>
        <begin position="1"/>
        <end position="23"/>
    </location>
</feature>
<dbReference type="InterPro" id="IPR032675">
    <property type="entry name" value="LRR_dom_sf"/>
</dbReference>
<reference evidence="4 7" key="4">
    <citation type="journal article" date="2020" name="Nature">
        <title>Six reference-quality genomes reveal evolution of bat adaptations.</title>
        <authorList>
            <person name="Jebb D."/>
            <person name="Huang Z."/>
            <person name="Pippel M."/>
            <person name="Hughes G.M."/>
            <person name="Lavrichenko K."/>
            <person name="Devanna P."/>
            <person name="Winkler S."/>
            <person name="Jermiin L.S."/>
            <person name="Skirmuntt E.C."/>
            <person name="Katzourakis A."/>
            <person name="Burkitt-Gray L."/>
            <person name="Ray D.A."/>
            <person name="Sullivan K.A.M."/>
            <person name="Roscito J.G."/>
            <person name="Kirilenko B.M."/>
            <person name="Davalos L.M."/>
            <person name="Corthals A.P."/>
            <person name="Power M.L."/>
            <person name="Jones G."/>
            <person name="Ransome R.D."/>
            <person name="Dechmann D.K.N."/>
            <person name="Locatelli A.G."/>
            <person name="Puechmaille S.J."/>
            <person name="Fedrigo O."/>
            <person name="Jarvis E.D."/>
            <person name="Hiller M."/>
            <person name="Vernes S.C."/>
            <person name="Myers E.W."/>
            <person name="Teeling E.C."/>
        </authorList>
    </citation>
    <scope>NUCLEOTIDE SEQUENCE [LARGE SCALE GENOMIC DNA]</scope>
    <source>
        <strain evidence="4">MRhiFer1</strain>
        <tissue evidence="4">Lung</tissue>
    </source>
</reference>
<feature type="chain" id="PRO_5044626661" evidence="3">
    <location>
        <begin position="24"/>
        <end position="309"/>
    </location>
</feature>
<sequence length="309" mass="34105">MGGALAWVLLLPLLLLQVPSSHGLSCNVSSVDTDWTREFTETCLNFSGQRLSLPQNRSLQATNVVLLDLSGNNLRELRWLFFSRLEKLQILNVTDNPLDRVESELAERCDLDLRADCRCVLKSWHKFRQDNCSGQLPLQCLDRSTGAWHNLSTFLENSSCASGLAPTTIGALAAGGSLLLALVIAGPLLAWRFRASWVSRSRDLGKMSAAHDGSRPGSGRQSRYSSRSLNPKQPAATLPSPSSDYENMFMGQPSAGPQWTKHGTQHPSEDSDFYMNYEDLCQVSQPVYGNLQFPGQVPLDEEEYVIAGC</sequence>
<gene>
    <name evidence="5" type="primary">LRRC25</name>
    <name evidence="4" type="ORF">mRhiFer1_010403</name>
</gene>
<dbReference type="GeneTree" id="ENSGT00390000004001"/>
<evidence type="ECO:0000256" key="3">
    <source>
        <dbReference type="SAM" id="SignalP"/>
    </source>
</evidence>
<name>A0A671FWR2_RHIFE</name>
<evidence type="ECO:0000313" key="6">
    <source>
        <dbReference type="Proteomes" id="UP000472240"/>
    </source>
</evidence>
<accession>A0A671FWR2</accession>
<dbReference type="CTD" id="126364"/>
<feature type="region of interest" description="Disordered" evidence="1">
    <location>
        <begin position="206"/>
        <end position="271"/>
    </location>
</feature>
<keyword evidence="2" id="KW-0472">Membrane</keyword>
<keyword evidence="2" id="KW-1133">Transmembrane helix</keyword>
<dbReference type="PANTHER" id="PTHR20878">
    <property type="entry name" value="LEUCINE-RICH REPEAT CONTAINING PROTEIN 25"/>
    <property type="match status" value="1"/>
</dbReference>
<evidence type="ECO:0000313" key="7">
    <source>
        <dbReference type="Proteomes" id="UP000585614"/>
    </source>
</evidence>
<dbReference type="OMA" id="WHNVSAF"/>
<evidence type="ECO:0000313" key="4">
    <source>
        <dbReference type="EMBL" id="KAF6306593.1"/>
    </source>
</evidence>
<keyword evidence="3" id="KW-0732">Signal</keyword>
<protein>
    <submittedName>
        <fullName evidence="4 5">Leucine rich repeat containing 25</fullName>
    </submittedName>
</protein>
<feature type="compositionally biased region" description="Low complexity" evidence="1">
    <location>
        <begin position="215"/>
        <end position="228"/>
    </location>
</feature>
<dbReference type="GeneID" id="117037437"/>
<dbReference type="PANTHER" id="PTHR20878:SF0">
    <property type="entry name" value="LEUCINE-RICH REPEAT-CONTAINING PROTEIN 25"/>
    <property type="match status" value="1"/>
</dbReference>
<dbReference type="EMBL" id="JACAGC010000017">
    <property type="protein sequence ID" value="KAF6306593.1"/>
    <property type="molecule type" value="Genomic_DNA"/>
</dbReference>
<dbReference type="Ensembl" id="ENSRFET00010032444.1">
    <property type="protein sequence ID" value="ENSRFEP00010029904.1"/>
    <property type="gene ID" value="ENSRFEG00010019813.1"/>
</dbReference>
<keyword evidence="2" id="KW-0812">Transmembrane</keyword>
<dbReference type="OrthoDB" id="9835318at2759"/>
<dbReference type="Proteomes" id="UP000585614">
    <property type="component" value="Unassembled WGS sequence"/>
</dbReference>
<dbReference type="GO" id="GO:0005829">
    <property type="term" value="C:cytosol"/>
    <property type="evidence" value="ECO:0007669"/>
    <property type="project" value="Ensembl"/>
</dbReference>
<dbReference type="RefSeq" id="XP_032989308.1">
    <property type="nucleotide sequence ID" value="XM_033133417.1"/>
</dbReference>
<dbReference type="InterPro" id="IPR039243">
    <property type="entry name" value="LRRC25"/>
</dbReference>